<feature type="region of interest" description="Disordered" evidence="1">
    <location>
        <begin position="98"/>
        <end position="138"/>
    </location>
</feature>
<proteinExistence type="predicted"/>
<reference evidence="3 4" key="1">
    <citation type="submission" date="2012-08" db="EMBL/GenBank/DDBJ databases">
        <title>Whole genome shotgun sequence of Austwickia chelonae NBRC 105200.</title>
        <authorList>
            <person name="Yoshida I."/>
            <person name="Hosoyama A."/>
            <person name="Tsuchikane K."/>
            <person name="Katsumata H."/>
            <person name="Ando Y."/>
            <person name="Ohji S."/>
            <person name="Hamada M."/>
            <person name="Tamura T."/>
            <person name="Yamazoe A."/>
            <person name="Yamazaki S."/>
            <person name="Fujita N."/>
        </authorList>
    </citation>
    <scope>NUCLEOTIDE SEQUENCE [LARGE SCALE GENOMIC DNA]</scope>
    <source>
        <strain evidence="3 4">NBRC 105200</strain>
    </source>
</reference>
<name>K6VLL6_9MICO</name>
<protein>
    <recommendedName>
        <fullName evidence="5">DUF3040 domain-containing protein</fullName>
    </recommendedName>
</protein>
<evidence type="ECO:0000313" key="4">
    <source>
        <dbReference type="Proteomes" id="UP000008495"/>
    </source>
</evidence>
<organism evidence="3 4">
    <name type="scientific">Austwickia chelonae NBRC 105200</name>
    <dbReference type="NCBI Taxonomy" id="1184607"/>
    <lineage>
        <taxon>Bacteria</taxon>
        <taxon>Bacillati</taxon>
        <taxon>Actinomycetota</taxon>
        <taxon>Actinomycetes</taxon>
        <taxon>Micrococcales</taxon>
        <taxon>Dermatophilaceae</taxon>
        <taxon>Austwickia</taxon>
    </lineage>
</organism>
<gene>
    <name evidence="3" type="ORF">AUCHE_05_05280</name>
</gene>
<dbReference type="Proteomes" id="UP000008495">
    <property type="component" value="Unassembled WGS sequence"/>
</dbReference>
<comment type="caution">
    <text evidence="3">The sequence shown here is derived from an EMBL/GenBank/DDBJ whole genome shotgun (WGS) entry which is preliminary data.</text>
</comment>
<dbReference type="EMBL" id="BAGZ01000005">
    <property type="protein sequence ID" value="GAB77614.1"/>
    <property type="molecule type" value="Genomic_DNA"/>
</dbReference>
<keyword evidence="2" id="KW-0472">Membrane</keyword>
<dbReference type="Pfam" id="PF11239">
    <property type="entry name" value="DUF3040"/>
    <property type="match status" value="1"/>
</dbReference>
<keyword evidence="4" id="KW-1185">Reference proteome</keyword>
<feature type="transmembrane region" description="Helical" evidence="2">
    <location>
        <begin position="69"/>
        <end position="87"/>
    </location>
</feature>
<feature type="transmembrane region" description="Helical" evidence="2">
    <location>
        <begin position="44"/>
        <end position="63"/>
    </location>
</feature>
<dbReference type="InterPro" id="IPR021401">
    <property type="entry name" value="DUF3040"/>
</dbReference>
<sequence>MEEVSMPLSEHEQKLLDQMERALYAEDPSFATQMKGTGRSVSRMRLLWGIVAAVVGLGVVLLGVNLMSIPVGVLGFVIMVGGVIWAVTPRRGGDTGLAGTGVATKAPRAKAKKPAKRRSTFMSKLDERWERRRREDGR</sequence>
<evidence type="ECO:0000256" key="2">
    <source>
        <dbReference type="SAM" id="Phobius"/>
    </source>
</evidence>
<feature type="compositionally biased region" description="Basic residues" evidence="1">
    <location>
        <begin position="107"/>
        <end position="119"/>
    </location>
</feature>
<keyword evidence="2" id="KW-0812">Transmembrane</keyword>
<evidence type="ECO:0000256" key="1">
    <source>
        <dbReference type="SAM" id="MobiDB-lite"/>
    </source>
</evidence>
<dbReference type="eggNOG" id="ENOG5032Z5G">
    <property type="taxonomic scope" value="Bacteria"/>
</dbReference>
<feature type="compositionally biased region" description="Basic and acidic residues" evidence="1">
    <location>
        <begin position="124"/>
        <end position="138"/>
    </location>
</feature>
<keyword evidence="2" id="KW-1133">Transmembrane helix</keyword>
<evidence type="ECO:0008006" key="5">
    <source>
        <dbReference type="Google" id="ProtNLM"/>
    </source>
</evidence>
<evidence type="ECO:0000313" key="3">
    <source>
        <dbReference type="EMBL" id="GAB77614.1"/>
    </source>
</evidence>
<accession>K6VLL6</accession>
<dbReference type="AlphaFoldDB" id="K6VLL6"/>
<dbReference type="STRING" id="100225.SAMN05421595_1452"/>